<dbReference type="InterPro" id="IPR009936">
    <property type="entry name" value="DUF1468"/>
</dbReference>
<dbReference type="Pfam" id="PF07331">
    <property type="entry name" value="TctB"/>
    <property type="match status" value="1"/>
</dbReference>
<dbReference type="STRING" id="1381081.BIY22_02965"/>
<gene>
    <name evidence="3" type="ORF">BIY22_02965</name>
</gene>
<comment type="caution">
    <text evidence="3">The sequence shown here is derived from an EMBL/GenBank/DDBJ whole genome shotgun (WGS) entry which is preliminary data.</text>
</comment>
<protein>
    <submittedName>
        <fullName evidence="3">Tripartite tricarboxylate transporter TctB family protein</fullName>
    </submittedName>
</protein>
<dbReference type="RefSeq" id="WP_075706105.1">
    <property type="nucleotide sequence ID" value="NZ_MJMJ01000001.1"/>
</dbReference>
<reference evidence="3 4" key="1">
    <citation type="submission" date="2016-09" db="EMBL/GenBank/DDBJ databases">
        <title>Genomic Taxonomy of the Vibrionaceae.</title>
        <authorList>
            <person name="Gonzalez-Castillo A."/>
            <person name="Gomez-Gil B."/>
            <person name="Enciso-Ibarra K."/>
        </authorList>
    </citation>
    <scope>NUCLEOTIDE SEQUENCE [LARGE SCALE GENOMIC DNA]</scope>
    <source>
        <strain evidence="3 4">CAIM 703</strain>
    </source>
</reference>
<evidence type="ECO:0000313" key="3">
    <source>
        <dbReference type="EMBL" id="OLQ93467.1"/>
    </source>
</evidence>
<feature type="transmembrane region" description="Helical" evidence="1">
    <location>
        <begin position="118"/>
        <end position="142"/>
    </location>
</feature>
<dbReference type="AlphaFoldDB" id="A0A1Q9HRF9"/>
<feature type="transmembrane region" description="Helical" evidence="1">
    <location>
        <begin position="38"/>
        <end position="58"/>
    </location>
</feature>
<feature type="transmembrane region" description="Helical" evidence="1">
    <location>
        <begin position="79"/>
        <end position="112"/>
    </location>
</feature>
<name>A0A1Q9HRF9_9VIBR</name>
<keyword evidence="1" id="KW-0472">Membrane</keyword>
<proteinExistence type="predicted"/>
<accession>A0A1Q9HRF9</accession>
<keyword evidence="1" id="KW-1133">Transmembrane helix</keyword>
<organism evidence="3 4">
    <name type="scientific">Vibrio panuliri</name>
    <dbReference type="NCBI Taxonomy" id="1381081"/>
    <lineage>
        <taxon>Bacteria</taxon>
        <taxon>Pseudomonadati</taxon>
        <taxon>Pseudomonadota</taxon>
        <taxon>Gammaproteobacteria</taxon>
        <taxon>Vibrionales</taxon>
        <taxon>Vibrionaceae</taxon>
        <taxon>Vibrio</taxon>
    </lineage>
</organism>
<evidence type="ECO:0000259" key="2">
    <source>
        <dbReference type="Pfam" id="PF07331"/>
    </source>
</evidence>
<evidence type="ECO:0000313" key="4">
    <source>
        <dbReference type="Proteomes" id="UP000186313"/>
    </source>
</evidence>
<keyword evidence="1" id="KW-0812">Transmembrane</keyword>
<feature type="domain" description="DUF1468" evidence="2">
    <location>
        <begin position="11"/>
        <end position="143"/>
    </location>
</feature>
<dbReference type="Proteomes" id="UP000186313">
    <property type="component" value="Unassembled WGS sequence"/>
</dbReference>
<feature type="transmembrane region" description="Helical" evidence="1">
    <location>
        <begin position="7"/>
        <end position="26"/>
    </location>
</feature>
<dbReference type="OrthoDB" id="5904328at2"/>
<sequence>MLNRHLVFPSLMIVISTCVLYIIQHFDQPHFQDASVNAQFFPTVIAIAQIAICIALIAQHKLKKTNTSLVTPLFTKMSLFGIAFLVVYAVAINIFGYLLASLAAFIAYLAIFKVKKPLYYVVACTFVVSVFYLFSEVFYIALPQGIFY</sequence>
<dbReference type="EMBL" id="MJMJ01000001">
    <property type="protein sequence ID" value="OLQ93467.1"/>
    <property type="molecule type" value="Genomic_DNA"/>
</dbReference>
<evidence type="ECO:0000256" key="1">
    <source>
        <dbReference type="SAM" id="Phobius"/>
    </source>
</evidence>